<evidence type="ECO:0000313" key="1">
    <source>
        <dbReference type="EMBL" id="KAK6911933.1"/>
    </source>
</evidence>
<reference evidence="1 2" key="1">
    <citation type="submission" date="2023-12" db="EMBL/GenBank/DDBJ databases">
        <title>A high-quality genome assembly for Dillenia turbinata (Dilleniales).</title>
        <authorList>
            <person name="Chanderbali A."/>
        </authorList>
    </citation>
    <scope>NUCLEOTIDE SEQUENCE [LARGE SCALE GENOMIC DNA]</scope>
    <source>
        <strain evidence="1">LSX21</strain>
        <tissue evidence="1">Leaf</tissue>
    </source>
</reference>
<protein>
    <submittedName>
        <fullName evidence="1">Uncharacterized protein</fullName>
    </submittedName>
</protein>
<accession>A0AAN8U7X6</accession>
<dbReference type="AlphaFoldDB" id="A0AAN8U7X6"/>
<sequence>MAAISHMGIVEKSPTVVAGNPRWLKAEIGVIRFLTILRKIVRNIIFLIRGLVHVPDPVLAHVVVFIVSSEESTYDCEEYQD</sequence>
<dbReference type="EMBL" id="JBAMMX010000028">
    <property type="protein sequence ID" value="KAK6911933.1"/>
    <property type="molecule type" value="Genomic_DNA"/>
</dbReference>
<dbReference type="Proteomes" id="UP001370490">
    <property type="component" value="Unassembled WGS sequence"/>
</dbReference>
<name>A0AAN8U7X6_9MAGN</name>
<comment type="caution">
    <text evidence="1">The sequence shown here is derived from an EMBL/GenBank/DDBJ whole genome shotgun (WGS) entry which is preliminary data.</text>
</comment>
<gene>
    <name evidence="1" type="ORF">RJ641_024026</name>
</gene>
<organism evidence="1 2">
    <name type="scientific">Dillenia turbinata</name>
    <dbReference type="NCBI Taxonomy" id="194707"/>
    <lineage>
        <taxon>Eukaryota</taxon>
        <taxon>Viridiplantae</taxon>
        <taxon>Streptophyta</taxon>
        <taxon>Embryophyta</taxon>
        <taxon>Tracheophyta</taxon>
        <taxon>Spermatophyta</taxon>
        <taxon>Magnoliopsida</taxon>
        <taxon>eudicotyledons</taxon>
        <taxon>Gunneridae</taxon>
        <taxon>Pentapetalae</taxon>
        <taxon>Dilleniales</taxon>
        <taxon>Dilleniaceae</taxon>
        <taxon>Dillenia</taxon>
    </lineage>
</organism>
<proteinExistence type="predicted"/>
<keyword evidence="2" id="KW-1185">Reference proteome</keyword>
<evidence type="ECO:0000313" key="2">
    <source>
        <dbReference type="Proteomes" id="UP001370490"/>
    </source>
</evidence>